<evidence type="ECO:0000313" key="2">
    <source>
        <dbReference type="Proteomes" id="UP000244722"/>
    </source>
</evidence>
<accession>A0A2T7A1Y5</accession>
<name>A0A2T7A1Y5_TUBBO</name>
<dbReference type="PANTHER" id="PTHR34724">
    <property type="entry name" value="OS12G0596101 PROTEIN"/>
    <property type="match status" value="1"/>
</dbReference>
<protein>
    <submittedName>
        <fullName evidence="1">Uncharacterized protein</fullName>
    </submittedName>
</protein>
<reference evidence="1 2" key="1">
    <citation type="submission" date="2017-04" db="EMBL/GenBank/DDBJ databases">
        <title>Draft genome sequence of Tuber borchii Vittad., a whitish edible truffle.</title>
        <authorList>
            <consortium name="DOE Joint Genome Institute"/>
            <person name="Murat C."/>
            <person name="Kuo A."/>
            <person name="Barry K.W."/>
            <person name="Clum A."/>
            <person name="Dockter R.B."/>
            <person name="Fauchery L."/>
            <person name="Iotti M."/>
            <person name="Kohler A."/>
            <person name="Labutti K."/>
            <person name="Lindquist E.A."/>
            <person name="Lipzen A."/>
            <person name="Ohm R.A."/>
            <person name="Wang M."/>
            <person name="Grigoriev I.V."/>
            <person name="Zambonelli A."/>
            <person name="Martin F.M."/>
        </authorList>
    </citation>
    <scope>NUCLEOTIDE SEQUENCE [LARGE SCALE GENOMIC DNA]</scope>
    <source>
        <strain evidence="1 2">Tbo3840</strain>
    </source>
</reference>
<sequence length="54" mass="5918">MCRRTTCAKCSGVTWAGCGAHIPNVMDRVPKKQWCTCEGWEGGYPPGKGWCVIT</sequence>
<dbReference type="AlphaFoldDB" id="A0A2T7A1Y5"/>
<keyword evidence="2" id="KW-1185">Reference proteome</keyword>
<proteinExistence type="predicted"/>
<gene>
    <name evidence="1" type="ORF">B9Z19DRAFT_970819</name>
</gene>
<dbReference type="OrthoDB" id="88410at2759"/>
<evidence type="ECO:0000313" key="1">
    <source>
        <dbReference type="EMBL" id="PUU81756.1"/>
    </source>
</evidence>
<dbReference type="EMBL" id="NESQ01000040">
    <property type="protein sequence ID" value="PUU81756.1"/>
    <property type="molecule type" value="Genomic_DNA"/>
</dbReference>
<dbReference type="PANTHER" id="PTHR34724:SF2">
    <property type="entry name" value="OS12G0596101 PROTEIN"/>
    <property type="match status" value="1"/>
</dbReference>
<comment type="caution">
    <text evidence="1">The sequence shown here is derived from an EMBL/GenBank/DDBJ whole genome shotgun (WGS) entry which is preliminary data.</text>
</comment>
<organism evidence="1 2">
    <name type="scientific">Tuber borchii</name>
    <name type="common">White truffle</name>
    <dbReference type="NCBI Taxonomy" id="42251"/>
    <lineage>
        <taxon>Eukaryota</taxon>
        <taxon>Fungi</taxon>
        <taxon>Dikarya</taxon>
        <taxon>Ascomycota</taxon>
        <taxon>Pezizomycotina</taxon>
        <taxon>Pezizomycetes</taxon>
        <taxon>Pezizales</taxon>
        <taxon>Tuberaceae</taxon>
        <taxon>Tuber</taxon>
    </lineage>
</organism>
<dbReference type="Proteomes" id="UP000244722">
    <property type="component" value="Unassembled WGS sequence"/>
</dbReference>